<protein>
    <submittedName>
        <fullName evidence="1">Pyridoxamine 5-phosphate oxidase</fullName>
    </submittedName>
</protein>
<dbReference type="RefSeq" id="WP_119000476.1">
    <property type="nucleotide sequence ID" value="NZ_QWGP01000015.1"/>
</dbReference>
<organism evidence="1 2">
    <name type="scientific">Cereibacter sphaeroides</name>
    <name type="common">Rhodobacter sphaeroides</name>
    <dbReference type="NCBI Taxonomy" id="1063"/>
    <lineage>
        <taxon>Bacteria</taxon>
        <taxon>Pseudomonadati</taxon>
        <taxon>Pseudomonadota</taxon>
        <taxon>Alphaproteobacteria</taxon>
        <taxon>Rhodobacterales</taxon>
        <taxon>Paracoccaceae</taxon>
        <taxon>Cereibacter</taxon>
    </lineage>
</organism>
<accession>A0AAX1UJ67</accession>
<proteinExistence type="predicted"/>
<evidence type="ECO:0000313" key="2">
    <source>
        <dbReference type="Proteomes" id="UP000266305"/>
    </source>
</evidence>
<dbReference type="EMBL" id="QWGP01000015">
    <property type="protein sequence ID" value="RHZ93854.1"/>
    <property type="molecule type" value="Genomic_DNA"/>
</dbReference>
<reference evidence="1 2" key="1">
    <citation type="submission" date="2018-08" db="EMBL/GenBank/DDBJ databases">
        <title>Draft genome sequence of Rhodobacter sphaeroides FY.</title>
        <authorList>
            <person name="Rayyan A."/>
            <person name="Meyer T.E."/>
            <person name="Kyndt J.A."/>
        </authorList>
    </citation>
    <scope>NUCLEOTIDE SEQUENCE [LARGE SCALE GENOMIC DNA]</scope>
    <source>
        <strain evidence="1 2">FY</strain>
    </source>
</reference>
<dbReference type="PANTHER" id="PTHR13343">
    <property type="entry name" value="CREG1 PROTEIN"/>
    <property type="match status" value="1"/>
</dbReference>
<dbReference type="GO" id="GO:0005737">
    <property type="term" value="C:cytoplasm"/>
    <property type="evidence" value="ECO:0007669"/>
    <property type="project" value="UniProtKB-ARBA"/>
</dbReference>
<sequence length="164" mass="17735">MPEPRDLLQSADDEARALARSLLARARHAALAVTDPATGTPGISLIAFGLDPEGLPLTLVSALAPHREALRLHPEAAVLVGEPGERGDPLTHPRLMVKVRAAQVARTAPRHEALRAHWLATHPKARLYIDFPDFAFVRLAPVSAVLNGGFGRAWRLAPEDLRPD</sequence>
<dbReference type="Proteomes" id="UP000266305">
    <property type="component" value="Unassembled WGS sequence"/>
</dbReference>
<dbReference type="InterPro" id="IPR012349">
    <property type="entry name" value="Split_barrel_FMN-bd"/>
</dbReference>
<dbReference type="SUPFAM" id="SSF50475">
    <property type="entry name" value="FMN-binding split barrel"/>
    <property type="match status" value="1"/>
</dbReference>
<gene>
    <name evidence="1" type="ORF">D1114_13585</name>
</gene>
<comment type="caution">
    <text evidence="1">The sequence shown here is derived from an EMBL/GenBank/DDBJ whole genome shotgun (WGS) entry which is preliminary data.</text>
</comment>
<dbReference type="PANTHER" id="PTHR13343:SF17">
    <property type="entry name" value="CELLULAR REPRESSOR OF E1A-STIMULATED GENES, ISOFORM A"/>
    <property type="match status" value="1"/>
</dbReference>
<evidence type="ECO:0000313" key="1">
    <source>
        <dbReference type="EMBL" id="RHZ93854.1"/>
    </source>
</evidence>
<dbReference type="AlphaFoldDB" id="A0AAX1UJ67"/>
<dbReference type="Gene3D" id="2.30.110.10">
    <property type="entry name" value="Electron Transport, Fmn-binding Protein, Chain A"/>
    <property type="match status" value="1"/>
</dbReference>
<name>A0AAX1UJ67_CERSP</name>